<dbReference type="PANTHER" id="PTHR43584">
    <property type="entry name" value="NUCLEOTIDYL TRANSFERASE"/>
    <property type="match status" value="1"/>
</dbReference>
<evidence type="ECO:0000256" key="1">
    <source>
        <dbReference type="ARBA" id="ARBA00022679"/>
    </source>
</evidence>
<dbReference type="Proteomes" id="UP000515317">
    <property type="component" value="Chromosome"/>
</dbReference>
<dbReference type="EMBL" id="AP023361">
    <property type="protein sequence ID" value="BCJ92116.1"/>
    <property type="molecule type" value="Genomic_DNA"/>
</dbReference>
<evidence type="ECO:0000256" key="3">
    <source>
        <dbReference type="ARBA" id="ARBA00022842"/>
    </source>
</evidence>
<accession>A0A6S6QR98</accession>
<evidence type="ECO:0000313" key="5">
    <source>
        <dbReference type="EMBL" id="BCJ92116.1"/>
    </source>
</evidence>
<dbReference type="KEGG" id="tso:IZ6_28510"/>
<organism evidence="5 6">
    <name type="scientific">Terrihabitans soli</name>
    <dbReference type="NCBI Taxonomy" id="708113"/>
    <lineage>
        <taxon>Bacteria</taxon>
        <taxon>Pseudomonadati</taxon>
        <taxon>Pseudomonadota</taxon>
        <taxon>Alphaproteobacteria</taxon>
        <taxon>Hyphomicrobiales</taxon>
        <taxon>Terrihabitans</taxon>
    </lineage>
</organism>
<proteinExistence type="predicted"/>
<evidence type="ECO:0000259" key="4">
    <source>
        <dbReference type="Pfam" id="PF12804"/>
    </source>
</evidence>
<dbReference type="RefSeq" id="WP_222875714.1">
    <property type="nucleotide sequence ID" value="NZ_AP023361.1"/>
</dbReference>
<name>A0A6S6QR98_9HYPH</name>
<dbReference type="InterPro" id="IPR050065">
    <property type="entry name" value="GlmU-like"/>
</dbReference>
<dbReference type="Gene3D" id="3.90.550.10">
    <property type="entry name" value="Spore Coat Polysaccharide Biosynthesis Protein SpsA, Chain A"/>
    <property type="match status" value="1"/>
</dbReference>
<dbReference type="PANTHER" id="PTHR43584:SF8">
    <property type="entry name" value="N-ACETYLMURAMATE ALPHA-1-PHOSPHATE URIDYLYLTRANSFERASE"/>
    <property type="match status" value="1"/>
</dbReference>
<dbReference type="InterPro" id="IPR025877">
    <property type="entry name" value="MobA-like_NTP_Trfase"/>
</dbReference>
<gene>
    <name evidence="5" type="primary">galF</name>
    <name evidence="5" type="ORF">IZ6_28510</name>
</gene>
<keyword evidence="1 5" id="KW-0808">Transferase</keyword>
<keyword evidence="6" id="KW-1185">Reference proteome</keyword>
<dbReference type="SUPFAM" id="SSF53448">
    <property type="entry name" value="Nucleotide-diphospho-sugar transferases"/>
    <property type="match status" value="1"/>
</dbReference>
<keyword evidence="2 5" id="KW-0548">Nucleotidyltransferase</keyword>
<dbReference type="InterPro" id="IPR029044">
    <property type="entry name" value="Nucleotide-diphossugar_trans"/>
</dbReference>
<evidence type="ECO:0000256" key="2">
    <source>
        <dbReference type="ARBA" id="ARBA00022695"/>
    </source>
</evidence>
<reference evidence="5 6" key="1">
    <citation type="submission" date="2020-08" db="EMBL/GenBank/DDBJ databases">
        <title>Genome sequence of Rhizobiales bacterium strain IZ6.</title>
        <authorList>
            <person name="Nakai R."/>
            <person name="Naganuma T."/>
        </authorList>
    </citation>
    <scope>NUCLEOTIDE SEQUENCE [LARGE SCALE GENOMIC DNA]</scope>
    <source>
        <strain evidence="5 6">IZ6</strain>
    </source>
</reference>
<evidence type="ECO:0000313" key="6">
    <source>
        <dbReference type="Proteomes" id="UP000515317"/>
    </source>
</evidence>
<protein>
    <submittedName>
        <fullName evidence="5">Mannose-1-phosphate guanylyltransferase</fullName>
    </submittedName>
</protein>
<dbReference type="GO" id="GO:0016779">
    <property type="term" value="F:nucleotidyltransferase activity"/>
    <property type="evidence" value="ECO:0007669"/>
    <property type="project" value="UniProtKB-KW"/>
</dbReference>
<feature type="domain" description="MobA-like NTP transferase" evidence="4">
    <location>
        <begin position="11"/>
        <end position="119"/>
    </location>
</feature>
<keyword evidence="3" id="KW-0460">Magnesium</keyword>
<sequence>MSAPSSVPSRAMVLAAGLGTRMRPLTDKKPKAMVEVSGRALIDRVLDRLEKSGVENVIVNVHHHADLLEKHLTARKAPKITISDERSALLDSGGGVKKALPFLGKEPFFVLNADTIWIESVRPNLPALGWAFDPARMDMLLLIAATSGSLGYDGKGDFDADSEGRLTRRTEGRITPFVYAGAAVMSPDIFAKTPDGKFSLNLLFDRAIDSGRLYGLRLDGLWMHVGTPEAVTEADTAYARSTA</sequence>
<dbReference type="Pfam" id="PF12804">
    <property type="entry name" value="NTP_transf_3"/>
    <property type="match status" value="1"/>
</dbReference>
<dbReference type="AlphaFoldDB" id="A0A6S6QR98"/>
<dbReference type="CDD" id="cd06422">
    <property type="entry name" value="NTP_transferase_like_1"/>
    <property type="match status" value="1"/>
</dbReference>